<dbReference type="SUPFAM" id="SSF102588">
    <property type="entry name" value="LmbE-like"/>
    <property type="match status" value="1"/>
</dbReference>
<name>X1KXN8_9ZZZZ</name>
<sequence>GGIDFNPTEYVDISEVMDQKIKMLKQHKSQLKFVKDLSNIDLIEMTEVCSKFRGYQCNAKYAEGYIQSIVWPRNSTSRVLP</sequence>
<dbReference type="Gene3D" id="3.40.50.10320">
    <property type="entry name" value="LmbE-like"/>
    <property type="match status" value="1"/>
</dbReference>
<dbReference type="AlphaFoldDB" id="X1KXN8"/>
<gene>
    <name evidence="1" type="ORF">S03H2_60007</name>
</gene>
<evidence type="ECO:0000313" key="1">
    <source>
        <dbReference type="EMBL" id="GAH86733.1"/>
    </source>
</evidence>
<comment type="caution">
    <text evidence="1">The sequence shown here is derived from an EMBL/GenBank/DDBJ whole genome shotgun (WGS) entry which is preliminary data.</text>
</comment>
<dbReference type="EMBL" id="BARU01038634">
    <property type="protein sequence ID" value="GAH86733.1"/>
    <property type="molecule type" value="Genomic_DNA"/>
</dbReference>
<organism evidence="1">
    <name type="scientific">marine sediment metagenome</name>
    <dbReference type="NCBI Taxonomy" id="412755"/>
    <lineage>
        <taxon>unclassified sequences</taxon>
        <taxon>metagenomes</taxon>
        <taxon>ecological metagenomes</taxon>
    </lineage>
</organism>
<protein>
    <submittedName>
        <fullName evidence="1">Uncharacterized protein</fullName>
    </submittedName>
</protein>
<dbReference type="InterPro" id="IPR024078">
    <property type="entry name" value="LmbE-like_dom_sf"/>
</dbReference>
<proteinExistence type="predicted"/>
<feature type="non-terminal residue" evidence="1">
    <location>
        <position position="1"/>
    </location>
</feature>
<reference evidence="1" key="1">
    <citation type="journal article" date="2014" name="Front. Microbiol.">
        <title>High frequency of phylogenetically diverse reductive dehalogenase-homologous genes in deep subseafloor sedimentary metagenomes.</title>
        <authorList>
            <person name="Kawai M."/>
            <person name="Futagami T."/>
            <person name="Toyoda A."/>
            <person name="Takaki Y."/>
            <person name="Nishi S."/>
            <person name="Hori S."/>
            <person name="Arai W."/>
            <person name="Tsubouchi T."/>
            <person name="Morono Y."/>
            <person name="Uchiyama I."/>
            <person name="Ito T."/>
            <person name="Fujiyama A."/>
            <person name="Inagaki F."/>
            <person name="Takami H."/>
        </authorList>
    </citation>
    <scope>NUCLEOTIDE SEQUENCE</scope>
    <source>
        <strain evidence="1">Expedition CK06-06</strain>
    </source>
</reference>
<accession>X1KXN8</accession>